<proteinExistence type="predicted"/>
<feature type="domain" description="DC1" evidence="3">
    <location>
        <begin position="125"/>
        <end position="172"/>
    </location>
</feature>
<reference evidence="4" key="1">
    <citation type="journal article" date="2020" name="bioRxiv">
        <title>Hybrid origin of Populus tomentosa Carr. identified through genome sequencing and phylogenomic analysis.</title>
        <authorList>
            <person name="An X."/>
            <person name="Gao K."/>
            <person name="Chen Z."/>
            <person name="Li J."/>
            <person name="Yang X."/>
            <person name="Yang X."/>
            <person name="Zhou J."/>
            <person name="Guo T."/>
            <person name="Zhao T."/>
            <person name="Huang S."/>
            <person name="Miao D."/>
            <person name="Khan W.U."/>
            <person name="Rao P."/>
            <person name="Ye M."/>
            <person name="Lei B."/>
            <person name="Liao W."/>
            <person name="Wang J."/>
            <person name="Ji L."/>
            <person name="Li Y."/>
            <person name="Guo B."/>
            <person name="Mustafa N.S."/>
            <person name="Li S."/>
            <person name="Yun Q."/>
            <person name="Keller S.R."/>
            <person name="Mao J."/>
            <person name="Zhang R."/>
            <person name="Strauss S.H."/>
        </authorList>
    </citation>
    <scope>NUCLEOTIDE SEQUENCE</scope>
    <source>
        <strain evidence="4">GM15</strain>
        <tissue evidence="4">Leaf</tissue>
    </source>
</reference>
<feature type="domain" description="DC1" evidence="3">
    <location>
        <begin position="13"/>
        <end position="57"/>
    </location>
</feature>
<accession>A0A8X7YMP1</accession>
<name>A0A8X7YMP1_POPTO</name>
<keyword evidence="1" id="KW-0677">Repeat</keyword>
<dbReference type="AlphaFoldDB" id="A0A8X7YMP1"/>
<dbReference type="Proteomes" id="UP000886885">
    <property type="component" value="Chromosome 12A"/>
</dbReference>
<organism evidence="4 5">
    <name type="scientific">Populus tomentosa</name>
    <name type="common">Chinese white poplar</name>
    <dbReference type="NCBI Taxonomy" id="118781"/>
    <lineage>
        <taxon>Eukaryota</taxon>
        <taxon>Viridiplantae</taxon>
        <taxon>Streptophyta</taxon>
        <taxon>Embryophyta</taxon>
        <taxon>Tracheophyta</taxon>
        <taxon>Spermatophyta</taxon>
        <taxon>Magnoliopsida</taxon>
        <taxon>eudicotyledons</taxon>
        <taxon>Gunneridae</taxon>
        <taxon>Pentapetalae</taxon>
        <taxon>rosids</taxon>
        <taxon>fabids</taxon>
        <taxon>Malpighiales</taxon>
        <taxon>Salicaceae</taxon>
        <taxon>Saliceae</taxon>
        <taxon>Populus</taxon>
    </lineage>
</organism>
<feature type="compositionally biased region" description="Low complexity" evidence="2">
    <location>
        <begin position="224"/>
        <end position="237"/>
    </location>
</feature>
<comment type="caution">
    <text evidence="4">The sequence shown here is derived from an EMBL/GenBank/DDBJ whole genome shotgun (WGS) entry which is preliminary data.</text>
</comment>
<dbReference type="InterPro" id="IPR004146">
    <property type="entry name" value="DC1"/>
</dbReference>
<feature type="compositionally biased region" description="Low complexity" evidence="2">
    <location>
        <begin position="299"/>
        <end position="311"/>
    </location>
</feature>
<dbReference type="Pfam" id="PF03107">
    <property type="entry name" value="C1_2"/>
    <property type="match status" value="3"/>
</dbReference>
<evidence type="ECO:0000313" key="5">
    <source>
        <dbReference type="Proteomes" id="UP000886885"/>
    </source>
</evidence>
<dbReference type="PANTHER" id="PTHR46288">
    <property type="entry name" value="PHORBOL-ESTER/DAG-TYPE DOMAIN-CONTAINING PROTEIN"/>
    <property type="match status" value="1"/>
</dbReference>
<keyword evidence="5" id="KW-1185">Reference proteome</keyword>
<dbReference type="OrthoDB" id="1877533at2759"/>
<sequence length="329" mass="35450">MGKLNHDPCINHFSHPHPLELSNAQSLYMNSCSACNLQPSGWMYSCKPCNFTLHVSCTQMPTLITHPCHPIHPLTLFSTPVYPGGSFNCDGCGLQGSGFNYHCTTCDFDVHMMCATNPLSLAHRSHPHQLNLAFYPPYQTKGFSSDICHKIGSNHWLYRCGACEFDAHMKCAMSVNNTPLPHIQHSTSLPVANNVNVQYQQQPGLGGANYVYRHSQSMGAMPMLQQQQQQQQQQLQQASYQQPGGGPNGAANGTVMDTMVQGFVDGVAQQIGQTFAQSIMNPDGSNNSDPNGGGGGGDNSSNPSIISIGSSILSGVFGGDSDNSQNQEV</sequence>
<feature type="compositionally biased region" description="Low complexity" evidence="2">
    <location>
        <begin position="281"/>
        <end position="290"/>
    </location>
</feature>
<evidence type="ECO:0000256" key="2">
    <source>
        <dbReference type="SAM" id="MobiDB-lite"/>
    </source>
</evidence>
<evidence type="ECO:0000256" key="1">
    <source>
        <dbReference type="ARBA" id="ARBA00022737"/>
    </source>
</evidence>
<gene>
    <name evidence="4" type="ORF">POTOM_041774</name>
</gene>
<evidence type="ECO:0000259" key="3">
    <source>
        <dbReference type="Pfam" id="PF03107"/>
    </source>
</evidence>
<feature type="region of interest" description="Disordered" evidence="2">
    <location>
        <begin position="278"/>
        <end position="329"/>
    </location>
</feature>
<dbReference type="PANTHER" id="PTHR46288:SF80">
    <property type="entry name" value="CYSTEINE_HISTIDINE-RICH C1 DOMAIN FAMILY PROTEIN"/>
    <property type="match status" value="1"/>
</dbReference>
<feature type="domain" description="DC1" evidence="3">
    <location>
        <begin position="67"/>
        <end position="115"/>
    </location>
</feature>
<feature type="region of interest" description="Disordered" evidence="2">
    <location>
        <begin position="221"/>
        <end position="254"/>
    </location>
</feature>
<evidence type="ECO:0000313" key="4">
    <source>
        <dbReference type="EMBL" id="KAG6753776.1"/>
    </source>
</evidence>
<dbReference type="EMBL" id="JAAWWB010000023">
    <property type="protein sequence ID" value="KAG6753776.1"/>
    <property type="molecule type" value="Genomic_DNA"/>
</dbReference>
<protein>
    <recommendedName>
        <fullName evidence="3">DC1 domain-containing protein</fullName>
    </recommendedName>
</protein>